<comment type="caution">
    <text evidence="1">The sequence shown here is derived from an EMBL/GenBank/DDBJ whole genome shotgun (WGS) entry which is preliminary data.</text>
</comment>
<evidence type="ECO:0000313" key="2">
    <source>
        <dbReference type="Proteomes" id="UP001176478"/>
    </source>
</evidence>
<proteinExistence type="predicted"/>
<organism evidence="1 2">
    <name type="scientific">Providencia huashanensis</name>
    <dbReference type="NCBI Taxonomy" id="3037798"/>
    <lineage>
        <taxon>Bacteria</taxon>
        <taxon>Pseudomonadati</taxon>
        <taxon>Pseudomonadota</taxon>
        <taxon>Gammaproteobacteria</taxon>
        <taxon>Enterobacterales</taxon>
        <taxon>Morganellaceae</taxon>
        <taxon>Providencia</taxon>
    </lineage>
</organism>
<accession>A0ABT9ATY6</accession>
<dbReference type="EMBL" id="JAUQTG010000012">
    <property type="protein sequence ID" value="MDO7858135.1"/>
    <property type="molecule type" value="Genomic_DNA"/>
</dbReference>
<dbReference type="Proteomes" id="UP001176478">
    <property type="component" value="Unassembled WGS sequence"/>
</dbReference>
<evidence type="ECO:0000313" key="1">
    <source>
        <dbReference type="EMBL" id="MDO7858135.1"/>
    </source>
</evidence>
<keyword evidence="2" id="KW-1185">Reference proteome</keyword>
<sequence>MSQSLIAQRIHTQLPPNSVEGAIQALENVALRSGADVLTVTIMRNTTYAKLEEYSDVLSLSPERILQSLEGIRGHDAPAQFYNEQRLPEICDAYIWPTAEDFREALMEGGSTPVFLCPNCNQESDHESECTALITNKRGIRVKCGWILNPTSDTLRNSIKILIQAEFLNNLQLHHTFRPKGVALPTRVCFDEFGEDVEDDVCWEIISSTSF</sequence>
<protein>
    <submittedName>
        <fullName evidence="1">Uncharacterized protein</fullName>
    </submittedName>
</protein>
<gene>
    <name evidence="1" type="ORF">Q5E86_17680</name>
</gene>
<name>A0ABT9ATY6_9GAMM</name>
<reference evidence="1" key="2">
    <citation type="journal article" date="2024" name="Int. J. Antimicrob. Agents">
        <title>Identification of a novel Providencia species showing multi-drug-resistant in three patients with hospital-acquired infection.</title>
        <authorList>
            <person name="Yang W."/>
            <person name="Chen J."/>
            <person name="Yang F."/>
            <person name="Ji P."/>
            <person name="Shen S."/>
            <person name="Yin D."/>
            <person name="Hu F."/>
        </authorList>
    </citation>
    <scope>NUCLEOTIDE SEQUENCE</scope>
    <source>
        <strain evidence="1">CRE-138-0111</strain>
    </source>
</reference>
<reference evidence="1" key="1">
    <citation type="submission" date="2023-07" db="EMBL/GenBank/DDBJ databases">
        <authorList>
            <person name="Yang W."/>
            <person name="Chen J."/>
            <person name="Ji P."/>
            <person name="Hu F."/>
        </authorList>
    </citation>
    <scope>NUCLEOTIDE SEQUENCE</scope>
    <source>
        <strain evidence="1">CRE-138-0111</strain>
    </source>
</reference>